<evidence type="ECO:0000313" key="3">
    <source>
        <dbReference type="Proteomes" id="UP001172159"/>
    </source>
</evidence>
<organism evidence="2 3">
    <name type="scientific">Apiosordaria backusii</name>
    <dbReference type="NCBI Taxonomy" id="314023"/>
    <lineage>
        <taxon>Eukaryota</taxon>
        <taxon>Fungi</taxon>
        <taxon>Dikarya</taxon>
        <taxon>Ascomycota</taxon>
        <taxon>Pezizomycotina</taxon>
        <taxon>Sordariomycetes</taxon>
        <taxon>Sordariomycetidae</taxon>
        <taxon>Sordariales</taxon>
        <taxon>Lasiosphaeriaceae</taxon>
        <taxon>Apiosordaria</taxon>
    </lineage>
</organism>
<evidence type="ECO:0000313" key="2">
    <source>
        <dbReference type="EMBL" id="KAK0744335.1"/>
    </source>
</evidence>
<protein>
    <submittedName>
        <fullName evidence="2">Uncharacterized protein</fullName>
    </submittedName>
</protein>
<sequence length="246" mass="29942">MVDLGLGILKVNKWLESKEEKDTGINQVRYYFIYLNIDYLTIINKRLSTYIYLRRLKELSRYNKLEVLYLLSYISNYFIPLKDKKAFLLKKDIEDSDLIKGKNIRAISRIYWLIELKVLYYYIYRIKDSLLYYKLYKGKYKVDNIEIRFKLKLVVDIEFKLKKDIKIKILLKGIYTTIILNILYFKRKRPYKRQRIVDRLREDQSYTILLVGIKKGKEEAGNYKQRKPINLNNKIVFKAIIKKKHY</sequence>
<dbReference type="AlphaFoldDB" id="A0AA40ES03"/>
<feature type="transmembrane region" description="Helical" evidence="1">
    <location>
        <begin position="169"/>
        <end position="185"/>
    </location>
</feature>
<proteinExistence type="predicted"/>
<keyword evidence="1" id="KW-1133">Transmembrane helix</keyword>
<accession>A0AA40ES03</accession>
<evidence type="ECO:0000256" key="1">
    <source>
        <dbReference type="SAM" id="Phobius"/>
    </source>
</evidence>
<keyword evidence="3" id="KW-1185">Reference proteome</keyword>
<reference evidence="2" key="1">
    <citation type="submission" date="2023-06" db="EMBL/GenBank/DDBJ databases">
        <title>Genome-scale phylogeny and comparative genomics of the fungal order Sordariales.</title>
        <authorList>
            <consortium name="Lawrence Berkeley National Laboratory"/>
            <person name="Hensen N."/>
            <person name="Bonometti L."/>
            <person name="Westerberg I."/>
            <person name="Brannstrom I.O."/>
            <person name="Guillou S."/>
            <person name="Cros-Aarteil S."/>
            <person name="Calhoun S."/>
            <person name="Haridas S."/>
            <person name="Kuo A."/>
            <person name="Mondo S."/>
            <person name="Pangilinan J."/>
            <person name="Riley R."/>
            <person name="Labutti K."/>
            <person name="Andreopoulos B."/>
            <person name="Lipzen A."/>
            <person name="Chen C."/>
            <person name="Yanf M."/>
            <person name="Daum C."/>
            <person name="Ng V."/>
            <person name="Clum A."/>
            <person name="Steindorff A."/>
            <person name="Ohm R."/>
            <person name="Martin F."/>
            <person name="Silar P."/>
            <person name="Natvig D."/>
            <person name="Lalanne C."/>
            <person name="Gautier V."/>
            <person name="Ament-Velasquez S.L."/>
            <person name="Kruys A."/>
            <person name="Hutchinson M.I."/>
            <person name="Powell A.J."/>
            <person name="Barry K."/>
            <person name="Miller A.N."/>
            <person name="Grigoriev I.V."/>
            <person name="Debuchy R."/>
            <person name="Gladieux P."/>
            <person name="Thoren M.H."/>
            <person name="Johannesson H."/>
        </authorList>
    </citation>
    <scope>NUCLEOTIDE SEQUENCE</scope>
    <source>
        <strain evidence="2">CBS 540.89</strain>
    </source>
</reference>
<keyword evidence="1" id="KW-0812">Transmembrane</keyword>
<keyword evidence="1" id="KW-0472">Membrane</keyword>
<dbReference type="EMBL" id="JAUKTV010000002">
    <property type="protein sequence ID" value="KAK0744335.1"/>
    <property type="molecule type" value="Genomic_DNA"/>
</dbReference>
<dbReference type="Proteomes" id="UP001172159">
    <property type="component" value="Unassembled WGS sequence"/>
</dbReference>
<name>A0AA40ES03_9PEZI</name>
<comment type="caution">
    <text evidence="2">The sequence shown here is derived from an EMBL/GenBank/DDBJ whole genome shotgun (WGS) entry which is preliminary data.</text>
</comment>
<gene>
    <name evidence="2" type="ORF">B0T21DRAFT_344555</name>
</gene>